<comment type="caution">
    <text evidence="2">The sequence shown here is derived from an EMBL/GenBank/DDBJ whole genome shotgun (WGS) entry which is preliminary data.</text>
</comment>
<organism evidence="2 3">
    <name type="scientific">Spirosoma liriopis</name>
    <dbReference type="NCBI Taxonomy" id="2937440"/>
    <lineage>
        <taxon>Bacteria</taxon>
        <taxon>Pseudomonadati</taxon>
        <taxon>Bacteroidota</taxon>
        <taxon>Cytophagia</taxon>
        <taxon>Cytophagales</taxon>
        <taxon>Cytophagaceae</taxon>
        <taxon>Spirosoma</taxon>
    </lineage>
</organism>
<dbReference type="Gene3D" id="3.30.450.290">
    <property type="match status" value="1"/>
</dbReference>
<sequence length="187" mass="21270">MNTEQQTKHETRTTGSSSRQLLILYGVIALLVLGGGYLLYKNVQTTRQFARERDDFRSAVQNNQVTTDRQQLLFGMKTFVWAVRNAMLQNKPGEINEYFNTLVKDRGVQEVLLVDPEGKVTISTNKKNQGIAFTSRFPGYLLQQQDVYFNNKKPYELSAPVTSPDKRLGTLVMFYKPATLLPNSPTN</sequence>
<evidence type="ECO:0008006" key="4">
    <source>
        <dbReference type="Google" id="ProtNLM"/>
    </source>
</evidence>
<evidence type="ECO:0000313" key="3">
    <source>
        <dbReference type="Proteomes" id="UP001202180"/>
    </source>
</evidence>
<keyword evidence="1" id="KW-1133">Transmembrane helix</keyword>
<feature type="transmembrane region" description="Helical" evidence="1">
    <location>
        <begin position="21"/>
        <end position="40"/>
    </location>
</feature>
<keyword evidence="1" id="KW-0472">Membrane</keyword>
<accession>A0ABT0HRD7</accession>
<name>A0ABT0HRD7_9BACT</name>
<dbReference type="RefSeq" id="WP_248479325.1">
    <property type="nucleotide sequence ID" value="NZ_JALPRF010000004.1"/>
</dbReference>
<keyword evidence="3" id="KW-1185">Reference proteome</keyword>
<evidence type="ECO:0000256" key="1">
    <source>
        <dbReference type="SAM" id="Phobius"/>
    </source>
</evidence>
<protein>
    <recommendedName>
        <fullName evidence="4">Cache domain-containing protein</fullName>
    </recommendedName>
</protein>
<keyword evidence="1" id="KW-0812">Transmembrane</keyword>
<proteinExistence type="predicted"/>
<dbReference type="EMBL" id="JALPRF010000004">
    <property type="protein sequence ID" value="MCK8494745.1"/>
    <property type="molecule type" value="Genomic_DNA"/>
</dbReference>
<gene>
    <name evidence="2" type="ORF">M0L20_22950</name>
</gene>
<evidence type="ECO:0000313" key="2">
    <source>
        <dbReference type="EMBL" id="MCK8494745.1"/>
    </source>
</evidence>
<dbReference type="Proteomes" id="UP001202180">
    <property type="component" value="Unassembled WGS sequence"/>
</dbReference>
<reference evidence="2 3" key="1">
    <citation type="submission" date="2022-04" db="EMBL/GenBank/DDBJ databases">
        <title>Spirosoma sp. strain RP8 genome sequencing and assembly.</title>
        <authorList>
            <person name="Jung Y."/>
        </authorList>
    </citation>
    <scope>NUCLEOTIDE SEQUENCE [LARGE SCALE GENOMIC DNA]</scope>
    <source>
        <strain evidence="2 3">RP8</strain>
    </source>
</reference>